<comment type="similarity">
    <text evidence="3">Belongs to the secreted LysM effector family.</text>
</comment>
<accession>A0A2A9P805</accession>
<evidence type="ECO:0000313" key="8">
    <source>
        <dbReference type="Proteomes" id="UP000037136"/>
    </source>
</evidence>
<proteinExistence type="inferred from homology"/>
<dbReference type="GO" id="GO:0008061">
    <property type="term" value="F:chitin binding"/>
    <property type="evidence" value="ECO:0007669"/>
    <property type="project" value="UniProtKB-KW"/>
</dbReference>
<evidence type="ECO:0000313" key="7">
    <source>
        <dbReference type="EMBL" id="PFH56966.1"/>
    </source>
</evidence>
<evidence type="ECO:0000259" key="6">
    <source>
        <dbReference type="PROSITE" id="PS51782"/>
    </source>
</evidence>
<feature type="domain" description="LysM" evidence="6">
    <location>
        <begin position="210"/>
        <end position="256"/>
    </location>
</feature>
<organism evidence="7 8">
    <name type="scientific">Ophiocordyceps unilateralis</name>
    <name type="common">Zombie-ant fungus</name>
    <name type="synonym">Torrubia unilateralis</name>
    <dbReference type="NCBI Taxonomy" id="268505"/>
    <lineage>
        <taxon>Eukaryota</taxon>
        <taxon>Fungi</taxon>
        <taxon>Dikarya</taxon>
        <taxon>Ascomycota</taxon>
        <taxon>Pezizomycotina</taxon>
        <taxon>Sordariomycetes</taxon>
        <taxon>Hypocreomycetidae</taxon>
        <taxon>Hypocreales</taxon>
        <taxon>Ophiocordycipitaceae</taxon>
        <taxon>Ophiocordyceps</taxon>
    </lineage>
</organism>
<dbReference type="OrthoDB" id="5985073at2759"/>
<keyword evidence="5" id="KW-0732">Signal</keyword>
<comment type="caution">
    <text evidence="7">The sequence shown here is derived from an EMBL/GenBank/DDBJ whole genome shotgun (WGS) entry which is preliminary data.</text>
</comment>
<dbReference type="CDD" id="cd00118">
    <property type="entry name" value="LysM"/>
    <property type="match status" value="2"/>
</dbReference>
<dbReference type="InterPro" id="IPR036779">
    <property type="entry name" value="LysM_dom_sf"/>
</dbReference>
<dbReference type="AlphaFoldDB" id="A0A2A9P805"/>
<keyword evidence="8" id="KW-1185">Reference proteome</keyword>
<feature type="region of interest" description="Disordered" evidence="4">
    <location>
        <begin position="48"/>
        <end position="75"/>
    </location>
</feature>
<feature type="domain" description="LysM" evidence="6">
    <location>
        <begin position="81"/>
        <end position="129"/>
    </location>
</feature>
<sequence length="381" mass="40342">MASMKHCIFLVGSAQLLLGALVNAHLVPRATRSLADANVAAPVETTNFAAGPGASQEGKSGPSLGGEGESGASRGGNQKLCPYQVKLEEHCWGIKTDFNITLDQFYEFNPEVNGDAKNCDLAVGQTLQLPCIDASPARQPVVSQDAPCTDTFKTEEAGTCRSIVLNKFISFRNLKDWNPQLQANEAGECDIPAGTEVCISKSEKKITCTKEYSAKSDDVCHEIAAAQGITVNLLSGMNPNIIDNYCLIHPNQKLCVAAEGFSTEKTAATGNATQPLRAEDGQEAGQGAGDKSGQQETVSIVKAIEQFVAPFAGNVTDPNANPDPKLLEPIKQKVEQFMKSGSTKSSPDDSGLVKSVELGLKEEGMAGAAGNTKRSFAWTLF</sequence>
<dbReference type="PROSITE" id="PS51782">
    <property type="entry name" value="LYSM"/>
    <property type="match status" value="2"/>
</dbReference>
<name>A0A2A9P805_OPHUN</name>
<keyword evidence="2" id="KW-0843">Virulence</keyword>
<dbReference type="STRING" id="268505.A0A2A9P805"/>
<dbReference type="PANTHER" id="PTHR34997">
    <property type="entry name" value="AM15"/>
    <property type="match status" value="1"/>
</dbReference>
<evidence type="ECO:0000256" key="5">
    <source>
        <dbReference type="SAM" id="SignalP"/>
    </source>
</evidence>
<dbReference type="Pfam" id="PF01476">
    <property type="entry name" value="LysM"/>
    <property type="match status" value="2"/>
</dbReference>
<dbReference type="InterPro" id="IPR018392">
    <property type="entry name" value="LysM"/>
</dbReference>
<feature type="region of interest" description="Disordered" evidence="4">
    <location>
        <begin position="269"/>
        <end position="295"/>
    </location>
</feature>
<dbReference type="Proteomes" id="UP000037136">
    <property type="component" value="Unassembled WGS sequence"/>
</dbReference>
<gene>
    <name evidence="7" type="ORF">XA68_15686</name>
</gene>
<evidence type="ECO:0000256" key="3">
    <source>
        <dbReference type="ARBA" id="ARBA00044955"/>
    </source>
</evidence>
<reference evidence="7 8" key="2">
    <citation type="journal article" date="2017" name="Sci. Rep.">
        <title>Ant-infecting Ophiocordyceps genomes reveal a high diversity of potential behavioral manipulation genes and a possible major role for enterotoxins.</title>
        <authorList>
            <person name="de Bekker C."/>
            <person name="Ohm R.A."/>
            <person name="Evans H.C."/>
            <person name="Brachmann A."/>
            <person name="Hughes D.P."/>
        </authorList>
    </citation>
    <scope>NUCLEOTIDE SEQUENCE [LARGE SCALE GENOMIC DNA]</scope>
    <source>
        <strain evidence="7 8">SC16a</strain>
    </source>
</reference>
<feature type="signal peptide" evidence="5">
    <location>
        <begin position="1"/>
        <end position="24"/>
    </location>
</feature>
<dbReference type="EMBL" id="LAZP02000478">
    <property type="protein sequence ID" value="PFH56966.1"/>
    <property type="molecule type" value="Genomic_DNA"/>
</dbReference>
<evidence type="ECO:0000256" key="1">
    <source>
        <dbReference type="ARBA" id="ARBA00022669"/>
    </source>
</evidence>
<dbReference type="PANTHER" id="PTHR34997:SF1">
    <property type="entry name" value="PEPTIDOGLYCAN-BINDING LYSIN DOMAIN"/>
    <property type="match status" value="1"/>
</dbReference>
<feature type="chain" id="PRO_5012857654" description="LysM domain-containing protein" evidence="5">
    <location>
        <begin position="25"/>
        <end position="381"/>
    </location>
</feature>
<dbReference type="Gene3D" id="3.10.350.10">
    <property type="entry name" value="LysM domain"/>
    <property type="match status" value="2"/>
</dbReference>
<dbReference type="SMART" id="SM00257">
    <property type="entry name" value="LysM"/>
    <property type="match status" value="2"/>
</dbReference>
<dbReference type="SUPFAM" id="SSF54106">
    <property type="entry name" value="LysM domain"/>
    <property type="match status" value="1"/>
</dbReference>
<dbReference type="InterPro" id="IPR052210">
    <property type="entry name" value="LysM1-like"/>
</dbReference>
<reference evidence="7 8" key="1">
    <citation type="journal article" date="2015" name="BMC Genomics">
        <title>Gene expression during zombie ant biting behavior reflects the complexity underlying fungal parasitic behavioral manipulation.</title>
        <authorList>
            <person name="de Bekker C."/>
            <person name="Ohm R.A."/>
            <person name="Loreto R.G."/>
            <person name="Sebastian A."/>
            <person name="Albert I."/>
            <person name="Merrow M."/>
            <person name="Brachmann A."/>
            <person name="Hughes D.P."/>
        </authorList>
    </citation>
    <scope>NUCLEOTIDE SEQUENCE [LARGE SCALE GENOMIC DNA]</scope>
    <source>
        <strain evidence="7 8">SC16a</strain>
    </source>
</reference>
<keyword evidence="1" id="KW-0147">Chitin-binding</keyword>
<evidence type="ECO:0000256" key="4">
    <source>
        <dbReference type="SAM" id="MobiDB-lite"/>
    </source>
</evidence>
<evidence type="ECO:0000256" key="2">
    <source>
        <dbReference type="ARBA" id="ARBA00023026"/>
    </source>
</evidence>
<protein>
    <recommendedName>
        <fullName evidence="6">LysM domain-containing protein</fullName>
    </recommendedName>
</protein>